<comment type="caution">
    <text evidence="2">The sequence shown here is derived from an EMBL/GenBank/DDBJ whole genome shotgun (WGS) entry which is preliminary data.</text>
</comment>
<proteinExistence type="predicted"/>
<feature type="transmembrane region" description="Helical" evidence="1">
    <location>
        <begin position="20"/>
        <end position="40"/>
    </location>
</feature>
<feature type="transmembrane region" description="Helical" evidence="1">
    <location>
        <begin position="95"/>
        <end position="111"/>
    </location>
</feature>
<evidence type="ECO:0000313" key="3">
    <source>
        <dbReference type="Proteomes" id="UP000649617"/>
    </source>
</evidence>
<keyword evidence="3" id="KW-1185">Reference proteome</keyword>
<dbReference type="AlphaFoldDB" id="A0A812LT84"/>
<feature type="transmembrane region" description="Helical" evidence="1">
    <location>
        <begin position="46"/>
        <end position="63"/>
    </location>
</feature>
<sequence>MNTSVTQPAAEIAASNRKTLVIPLLIIAIGTGWLLTTLNIVPGLNWIWILGLAITGLTSFAVSGIDKSSVLIGPFFLIASTLSVLRQIGYVTFNIEIPILVIVIGCLLLIARSPSIPLPKWMIFDSADHSGVYSIEKVVHSSQMWNTNGCEMTDMFRLDYKVLAIVLVLLPGTSSLAADQRLSTLIHNVSDHEQRYQNLEFYRQWKLQLKLPGSLLKQRDDTNLFRELQRDSRHVYQDGCFTIQEQISAVSLTGVKSSHKIRISYDGQQTRLVEDGTIRFEPGKDLNWPLRKPHVFLLDRLAEEPTLSRLLTSPTARGYFLSIAYETEEIINGLNCHRIRLETWVKGQQQHDFIRIWLAPERNWIPIRTEGYALGYSDSIPLQISEITAWHQPAPGLWFPHKIRDITHDEQSAAQGKTVISYESETSLTSISFSPKFDR</sequence>
<dbReference type="EMBL" id="CAJNIZ010006664">
    <property type="protein sequence ID" value="CAE7251735.1"/>
    <property type="molecule type" value="Genomic_DNA"/>
</dbReference>
<dbReference type="Proteomes" id="UP000649617">
    <property type="component" value="Unassembled WGS sequence"/>
</dbReference>
<organism evidence="2 3">
    <name type="scientific">Symbiodinium pilosum</name>
    <name type="common">Dinoflagellate</name>
    <dbReference type="NCBI Taxonomy" id="2952"/>
    <lineage>
        <taxon>Eukaryota</taxon>
        <taxon>Sar</taxon>
        <taxon>Alveolata</taxon>
        <taxon>Dinophyceae</taxon>
        <taxon>Suessiales</taxon>
        <taxon>Symbiodiniaceae</taxon>
        <taxon>Symbiodinium</taxon>
    </lineage>
</organism>
<evidence type="ECO:0000313" key="2">
    <source>
        <dbReference type="EMBL" id="CAE7251735.1"/>
    </source>
</evidence>
<reference evidence="2" key="1">
    <citation type="submission" date="2021-02" db="EMBL/GenBank/DDBJ databases">
        <authorList>
            <person name="Dougan E. K."/>
            <person name="Rhodes N."/>
            <person name="Thang M."/>
            <person name="Chan C."/>
        </authorList>
    </citation>
    <scope>NUCLEOTIDE SEQUENCE</scope>
</reference>
<protein>
    <submittedName>
        <fullName evidence="2">Uncharacterized protein</fullName>
    </submittedName>
</protein>
<name>A0A812LT84_SYMPI</name>
<accession>A0A812LT84</accession>
<evidence type="ECO:0000256" key="1">
    <source>
        <dbReference type="SAM" id="Phobius"/>
    </source>
</evidence>
<gene>
    <name evidence="2" type="ORF">SPIL2461_LOCUS4887</name>
</gene>
<keyword evidence="1" id="KW-0472">Membrane</keyword>
<keyword evidence="1" id="KW-1133">Transmembrane helix</keyword>
<keyword evidence="1" id="KW-0812">Transmembrane</keyword>